<evidence type="ECO:0000256" key="1">
    <source>
        <dbReference type="ARBA" id="ARBA00022553"/>
    </source>
</evidence>
<dbReference type="InterPro" id="IPR050595">
    <property type="entry name" value="Bact_response_regulator"/>
</dbReference>
<dbReference type="GO" id="GO:0000160">
    <property type="term" value="P:phosphorelay signal transduction system"/>
    <property type="evidence" value="ECO:0007669"/>
    <property type="project" value="UniProtKB-KW"/>
</dbReference>
<dbReference type="OrthoDB" id="9801101at2"/>
<proteinExistence type="predicted"/>
<organism evidence="3 4">
    <name type="scientific">Bacteriovorax stolpii</name>
    <name type="common">Bdellovibrio stolpii</name>
    <dbReference type="NCBI Taxonomy" id="960"/>
    <lineage>
        <taxon>Bacteria</taxon>
        <taxon>Pseudomonadati</taxon>
        <taxon>Bdellovibrionota</taxon>
        <taxon>Bacteriovoracia</taxon>
        <taxon>Bacteriovoracales</taxon>
        <taxon>Bacteriovoracaceae</taxon>
        <taxon>Bacteriovorax</taxon>
    </lineage>
</organism>
<keyword evidence="4" id="KW-1185">Reference proteome</keyword>
<dbReference type="PANTHER" id="PTHR44591:SF14">
    <property type="entry name" value="PROTEIN PILG"/>
    <property type="match status" value="1"/>
</dbReference>
<reference evidence="3 4" key="1">
    <citation type="submission" date="2018-01" db="EMBL/GenBank/DDBJ databases">
        <title>Complete genome sequence of Bacteriovorax stolpii DSM12778.</title>
        <authorList>
            <person name="Tang B."/>
            <person name="Chang J."/>
        </authorList>
    </citation>
    <scope>NUCLEOTIDE SEQUENCE [LARGE SCALE GENOMIC DNA]</scope>
    <source>
        <strain evidence="3 4">DSM 12778</strain>
    </source>
</reference>
<gene>
    <name evidence="3" type="ORF">C0V70_01015</name>
</gene>
<name>A0A2K9NMG9_BACTC</name>
<sequence length="135" mass="15282">MKPPRNHDKLKILIVDDSDFNRKNMVEILTYEGFNVIGQAGSAEEAIQIAHSAKPNLIFIDIVMPEISGLELTKHLQEKSSGERFIIMMSSLNIESIVIESISNGASDFLQKPFERDDLIKAVEKVERLVEKDNR</sequence>
<dbReference type="InterPro" id="IPR001789">
    <property type="entry name" value="Sig_transdc_resp-reg_receiver"/>
</dbReference>
<evidence type="ECO:0000313" key="3">
    <source>
        <dbReference type="EMBL" id="AUN96711.1"/>
    </source>
</evidence>
<dbReference type="Gene3D" id="3.40.50.2300">
    <property type="match status" value="1"/>
</dbReference>
<dbReference type="PANTHER" id="PTHR44591">
    <property type="entry name" value="STRESS RESPONSE REGULATOR PROTEIN 1"/>
    <property type="match status" value="1"/>
</dbReference>
<dbReference type="SUPFAM" id="SSF52172">
    <property type="entry name" value="CheY-like"/>
    <property type="match status" value="1"/>
</dbReference>
<evidence type="ECO:0000313" key="4">
    <source>
        <dbReference type="Proteomes" id="UP000235584"/>
    </source>
</evidence>
<accession>A0A2K9NMG9</accession>
<keyword evidence="2" id="KW-0902">Two-component regulatory system</keyword>
<protein>
    <submittedName>
        <fullName evidence="3">Uncharacterized protein</fullName>
    </submittedName>
</protein>
<dbReference type="Proteomes" id="UP000235584">
    <property type="component" value="Chromosome"/>
</dbReference>
<dbReference type="KEGG" id="bsto:C0V70_01015"/>
<keyword evidence="1" id="KW-0597">Phosphoprotein</keyword>
<dbReference type="InterPro" id="IPR011006">
    <property type="entry name" value="CheY-like_superfamily"/>
</dbReference>
<dbReference type="EMBL" id="CP025704">
    <property type="protein sequence ID" value="AUN96711.1"/>
    <property type="molecule type" value="Genomic_DNA"/>
</dbReference>
<dbReference type="Pfam" id="PF00072">
    <property type="entry name" value="Response_reg"/>
    <property type="match status" value="1"/>
</dbReference>
<dbReference type="AlphaFoldDB" id="A0A2K9NMG9"/>
<dbReference type="SMART" id="SM00448">
    <property type="entry name" value="REC"/>
    <property type="match status" value="1"/>
</dbReference>
<dbReference type="PROSITE" id="PS50110">
    <property type="entry name" value="RESPONSE_REGULATORY"/>
    <property type="match status" value="1"/>
</dbReference>
<dbReference type="RefSeq" id="WP_102242006.1">
    <property type="nucleotide sequence ID" value="NZ_CP025704.1"/>
</dbReference>
<evidence type="ECO:0000256" key="2">
    <source>
        <dbReference type="ARBA" id="ARBA00023012"/>
    </source>
</evidence>